<dbReference type="EMBL" id="JAAXZR010000007">
    <property type="protein sequence ID" value="NLT78958.1"/>
    <property type="molecule type" value="Genomic_DNA"/>
</dbReference>
<feature type="transmembrane region" description="Helical" evidence="1">
    <location>
        <begin position="117"/>
        <end position="138"/>
    </location>
</feature>
<comment type="caution">
    <text evidence="2">The sequence shown here is derived from an EMBL/GenBank/DDBJ whole genome shotgun (WGS) entry which is preliminary data.</text>
</comment>
<gene>
    <name evidence="2" type="ORF">GXW98_01545</name>
</gene>
<organism evidence="2 3">
    <name type="scientific">Bifidobacterium crudilactis</name>
    <dbReference type="NCBI Taxonomy" id="327277"/>
    <lineage>
        <taxon>Bacteria</taxon>
        <taxon>Bacillati</taxon>
        <taxon>Actinomycetota</taxon>
        <taxon>Actinomycetes</taxon>
        <taxon>Bifidobacteriales</taxon>
        <taxon>Bifidobacteriaceae</taxon>
        <taxon>Bifidobacterium</taxon>
    </lineage>
</organism>
<evidence type="ECO:0000256" key="1">
    <source>
        <dbReference type="SAM" id="Phobius"/>
    </source>
</evidence>
<reference evidence="2" key="2">
    <citation type="submission" date="2020-01" db="EMBL/GenBank/DDBJ databases">
        <authorList>
            <person name="Campanaro S."/>
        </authorList>
    </citation>
    <scope>NUCLEOTIDE SEQUENCE</scope>
    <source>
        <strain evidence="2">AS01afH2WH_6</strain>
    </source>
</reference>
<evidence type="ECO:0000313" key="3">
    <source>
        <dbReference type="Proteomes" id="UP000767327"/>
    </source>
</evidence>
<sequence length="154" mass="17105">MRISFNRIVASICTGAVIGQFIGFWISVVFSALNGAAQWIPSTPGFVARFGQFPAVVLSACIWSAIGVMFSLTAELVYNHETWGIWQKMGVYYVVTLLLFTPLASVAGWFPLNPLNFLGFAIIFTVLFAIIGAINMLMARRKVDDLNQHLNRNR</sequence>
<dbReference type="RefSeq" id="WP_051867306.1">
    <property type="nucleotide sequence ID" value="NZ_JAAXZR010000007.1"/>
</dbReference>
<feature type="transmembrane region" description="Helical" evidence="1">
    <location>
        <begin position="53"/>
        <end position="78"/>
    </location>
</feature>
<dbReference type="AlphaFoldDB" id="A0A971CXV5"/>
<dbReference type="InterPro" id="IPR021560">
    <property type="entry name" value="DUF3021"/>
</dbReference>
<reference evidence="2" key="1">
    <citation type="journal article" date="2020" name="Biotechnol. Biofuels">
        <title>New insights from the biogas microbiome by comprehensive genome-resolved metagenomics of nearly 1600 species originating from multiple anaerobic digesters.</title>
        <authorList>
            <person name="Campanaro S."/>
            <person name="Treu L."/>
            <person name="Rodriguez-R L.M."/>
            <person name="Kovalovszki A."/>
            <person name="Ziels R.M."/>
            <person name="Maus I."/>
            <person name="Zhu X."/>
            <person name="Kougias P.G."/>
            <person name="Basile A."/>
            <person name="Luo G."/>
            <person name="Schluter A."/>
            <person name="Konstantinidis K.T."/>
            <person name="Angelidaki I."/>
        </authorList>
    </citation>
    <scope>NUCLEOTIDE SEQUENCE</scope>
    <source>
        <strain evidence="2">AS01afH2WH_6</strain>
    </source>
</reference>
<dbReference type="Pfam" id="PF11457">
    <property type="entry name" value="DUF3021"/>
    <property type="match status" value="1"/>
</dbReference>
<keyword evidence="1" id="KW-1133">Transmembrane helix</keyword>
<keyword evidence="1" id="KW-0812">Transmembrane</keyword>
<dbReference type="Proteomes" id="UP000767327">
    <property type="component" value="Unassembled WGS sequence"/>
</dbReference>
<proteinExistence type="predicted"/>
<dbReference type="OrthoDB" id="3242812at2"/>
<feature type="transmembrane region" description="Helical" evidence="1">
    <location>
        <begin position="90"/>
        <end position="111"/>
    </location>
</feature>
<name>A0A971CXV5_9BIFI</name>
<protein>
    <submittedName>
        <fullName evidence="2">DUF3021 domain-containing protein</fullName>
    </submittedName>
</protein>
<evidence type="ECO:0000313" key="2">
    <source>
        <dbReference type="EMBL" id="NLT78958.1"/>
    </source>
</evidence>
<accession>A0A971CXV5</accession>
<dbReference type="GeneID" id="78115120"/>
<keyword evidence="1" id="KW-0472">Membrane</keyword>
<feature type="transmembrane region" description="Helical" evidence="1">
    <location>
        <begin position="12"/>
        <end position="33"/>
    </location>
</feature>